<evidence type="ECO:0000313" key="10">
    <source>
        <dbReference type="Proteomes" id="UP000608530"/>
    </source>
</evidence>
<dbReference type="InterPro" id="IPR000515">
    <property type="entry name" value="MetI-like"/>
</dbReference>
<evidence type="ECO:0000256" key="3">
    <source>
        <dbReference type="ARBA" id="ARBA00022475"/>
    </source>
</evidence>
<comment type="subcellular location">
    <subcellularLocation>
        <location evidence="1 7">Cell membrane</location>
        <topology evidence="1 7">Multi-pass membrane protein</topology>
    </subcellularLocation>
</comment>
<dbReference type="SUPFAM" id="SSF161098">
    <property type="entry name" value="MetI-like"/>
    <property type="match status" value="1"/>
</dbReference>
<keyword evidence="4 7" id="KW-0812">Transmembrane</keyword>
<dbReference type="Pfam" id="PF00528">
    <property type="entry name" value="BPD_transp_1"/>
    <property type="match status" value="1"/>
</dbReference>
<feature type="transmembrane region" description="Helical" evidence="7">
    <location>
        <begin position="218"/>
        <end position="243"/>
    </location>
</feature>
<dbReference type="InterPro" id="IPR035906">
    <property type="entry name" value="MetI-like_sf"/>
</dbReference>
<evidence type="ECO:0000256" key="7">
    <source>
        <dbReference type="RuleBase" id="RU363032"/>
    </source>
</evidence>
<evidence type="ECO:0000256" key="5">
    <source>
        <dbReference type="ARBA" id="ARBA00022989"/>
    </source>
</evidence>
<comment type="caution">
    <text evidence="9">The sequence shown here is derived from an EMBL/GenBank/DDBJ whole genome shotgun (WGS) entry which is preliminary data.</text>
</comment>
<feature type="transmembrane region" description="Helical" evidence="7">
    <location>
        <begin position="94"/>
        <end position="116"/>
    </location>
</feature>
<evidence type="ECO:0000259" key="8">
    <source>
        <dbReference type="PROSITE" id="PS50928"/>
    </source>
</evidence>
<dbReference type="AlphaFoldDB" id="A0A934Q740"/>
<proteinExistence type="inferred from homology"/>
<dbReference type="Gene3D" id="1.10.3720.10">
    <property type="entry name" value="MetI-like"/>
    <property type="match status" value="1"/>
</dbReference>
<keyword evidence="5 7" id="KW-1133">Transmembrane helix</keyword>
<dbReference type="EMBL" id="JAEHOH010000009">
    <property type="protein sequence ID" value="MBK0418913.1"/>
    <property type="molecule type" value="Genomic_DNA"/>
</dbReference>
<evidence type="ECO:0000256" key="1">
    <source>
        <dbReference type="ARBA" id="ARBA00004651"/>
    </source>
</evidence>
<evidence type="ECO:0000256" key="2">
    <source>
        <dbReference type="ARBA" id="ARBA00022448"/>
    </source>
</evidence>
<dbReference type="GO" id="GO:0055085">
    <property type="term" value="P:transmembrane transport"/>
    <property type="evidence" value="ECO:0007669"/>
    <property type="project" value="InterPro"/>
</dbReference>
<keyword evidence="3" id="KW-1003">Cell membrane</keyword>
<dbReference type="GO" id="GO:0005886">
    <property type="term" value="C:plasma membrane"/>
    <property type="evidence" value="ECO:0007669"/>
    <property type="project" value="UniProtKB-SubCell"/>
</dbReference>
<feature type="transmembrane region" description="Helical" evidence="7">
    <location>
        <begin position="63"/>
        <end position="82"/>
    </location>
</feature>
<feature type="transmembrane region" description="Helical" evidence="7">
    <location>
        <begin position="122"/>
        <end position="141"/>
    </location>
</feature>
<keyword evidence="10" id="KW-1185">Reference proteome</keyword>
<feature type="transmembrane region" description="Helical" evidence="7">
    <location>
        <begin position="7"/>
        <end position="24"/>
    </location>
</feature>
<sequence length="256" mass="27748">MTRASRILAPVLVYAVVIVAWEYWGRRIEDPASPLIAPSEILVTLWQKRIALWINTLTTLGETAAGLALAIVVAVVLALVIDRFRLFGEGLYRLALIIYSIPLIALAPALVAALGLGTGSKITIAMLGAYFPIVVNLTSALRTQDSRVLELGRVLNLSYFSSLWRLRAPAAVPEFLASLKIAAPAAFIAAIIAEWIGAESGLGLAMMHAMFGYKMADLWAILLLATVINGLLVLLFGLIARYATPWHESSQRRAEV</sequence>
<dbReference type="PANTHER" id="PTHR30151:SF0">
    <property type="entry name" value="ABC TRANSPORTER PERMEASE PROTEIN MJ0413-RELATED"/>
    <property type="match status" value="1"/>
</dbReference>
<feature type="domain" description="ABC transmembrane type-1" evidence="8">
    <location>
        <begin position="56"/>
        <end position="240"/>
    </location>
</feature>
<evidence type="ECO:0000256" key="4">
    <source>
        <dbReference type="ARBA" id="ARBA00022692"/>
    </source>
</evidence>
<accession>A0A934Q740</accession>
<evidence type="ECO:0000256" key="6">
    <source>
        <dbReference type="ARBA" id="ARBA00023136"/>
    </source>
</evidence>
<keyword evidence="6 7" id="KW-0472">Membrane</keyword>
<evidence type="ECO:0000313" key="9">
    <source>
        <dbReference type="EMBL" id="MBK0418913.1"/>
    </source>
</evidence>
<protein>
    <submittedName>
        <fullName evidence="9">ABC transporter permease subunit</fullName>
    </submittedName>
</protein>
<dbReference type="PANTHER" id="PTHR30151">
    <property type="entry name" value="ALKANE SULFONATE ABC TRANSPORTER-RELATED, MEMBRANE SUBUNIT"/>
    <property type="match status" value="1"/>
</dbReference>
<dbReference type="Proteomes" id="UP000608530">
    <property type="component" value="Unassembled WGS sequence"/>
</dbReference>
<dbReference type="RefSeq" id="WP_200115056.1">
    <property type="nucleotide sequence ID" value="NZ_JAEHOH010000009.1"/>
</dbReference>
<dbReference type="PROSITE" id="PS50928">
    <property type="entry name" value="ABC_TM1"/>
    <property type="match status" value="1"/>
</dbReference>
<organism evidence="9 10">
    <name type="scientific">Leucobacter chromiisoli</name>
    <dbReference type="NCBI Taxonomy" id="2796471"/>
    <lineage>
        <taxon>Bacteria</taxon>
        <taxon>Bacillati</taxon>
        <taxon>Actinomycetota</taxon>
        <taxon>Actinomycetes</taxon>
        <taxon>Micrococcales</taxon>
        <taxon>Microbacteriaceae</taxon>
        <taxon>Leucobacter</taxon>
    </lineage>
</organism>
<feature type="transmembrane region" description="Helical" evidence="7">
    <location>
        <begin position="175"/>
        <end position="198"/>
    </location>
</feature>
<name>A0A934Q740_9MICO</name>
<reference evidence="9" key="1">
    <citation type="submission" date="2020-12" db="EMBL/GenBank/DDBJ databases">
        <title>Leucobacter sp. CAS1, isolated from Chromium sludge.</title>
        <authorList>
            <person name="Xu Z."/>
        </authorList>
    </citation>
    <scope>NUCLEOTIDE SEQUENCE</scope>
    <source>
        <strain evidence="9">CSA1</strain>
    </source>
</reference>
<gene>
    <name evidence="9" type="ORF">JD276_07685</name>
</gene>
<keyword evidence="2 7" id="KW-0813">Transport</keyword>
<comment type="similarity">
    <text evidence="7">Belongs to the binding-protein-dependent transport system permease family.</text>
</comment>